<evidence type="ECO:0000256" key="5">
    <source>
        <dbReference type="ARBA" id="ARBA00022771"/>
    </source>
</evidence>
<dbReference type="EMBL" id="HE612858">
    <property type="protein sequence ID" value="CCE62332.1"/>
    <property type="molecule type" value="Genomic_DNA"/>
</dbReference>
<evidence type="ECO:0000256" key="6">
    <source>
        <dbReference type="ARBA" id="ARBA00022833"/>
    </source>
</evidence>
<keyword evidence="6" id="KW-0862">Zinc</keyword>
<dbReference type="GO" id="GO:0000981">
    <property type="term" value="F:DNA-binding transcription factor activity, RNA polymerase II-specific"/>
    <property type="evidence" value="ECO:0007669"/>
    <property type="project" value="EnsemblFungi"/>
</dbReference>
<dbReference type="Proteomes" id="UP000005666">
    <property type="component" value="Chromosome 3"/>
</dbReference>
<dbReference type="GO" id="GO:0031335">
    <property type="term" value="P:regulation of sulfur amino acid metabolic process"/>
    <property type="evidence" value="ECO:0007669"/>
    <property type="project" value="EnsemblFungi"/>
</dbReference>
<keyword evidence="12" id="KW-1185">Reference proteome</keyword>
<dbReference type="InterPro" id="IPR013087">
    <property type="entry name" value="Znf_C2H2_type"/>
</dbReference>
<accession>G8BRF6</accession>
<keyword evidence="5 8" id="KW-0863">Zinc-finger</keyword>
<keyword evidence="7" id="KW-0539">Nucleus</keyword>
<evidence type="ECO:0000256" key="1">
    <source>
        <dbReference type="ARBA" id="ARBA00004123"/>
    </source>
</evidence>
<dbReference type="GO" id="GO:0061629">
    <property type="term" value="F:RNA polymerase II-specific DNA-binding transcription factor binding"/>
    <property type="evidence" value="ECO:0007669"/>
    <property type="project" value="EnsemblFungi"/>
</dbReference>
<dbReference type="GeneID" id="11533446"/>
<proteinExistence type="predicted"/>
<organism evidence="11 12">
    <name type="scientific">Tetrapisispora phaffii (strain ATCC 24235 / CBS 4417 / NBRC 1672 / NRRL Y-8282 / UCD 70-5)</name>
    <name type="common">Yeast</name>
    <name type="synonym">Fabospora phaffii</name>
    <dbReference type="NCBI Taxonomy" id="1071381"/>
    <lineage>
        <taxon>Eukaryota</taxon>
        <taxon>Fungi</taxon>
        <taxon>Dikarya</taxon>
        <taxon>Ascomycota</taxon>
        <taxon>Saccharomycotina</taxon>
        <taxon>Saccharomycetes</taxon>
        <taxon>Saccharomycetales</taxon>
        <taxon>Saccharomycetaceae</taxon>
        <taxon>Tetrapisispora</taxon>
    </lineage>
</organism>
<dbReference type="GO" id="GO:0007346">
    <property type="term" value="P:regulation of mitotic cell cycle"/>
    <property type="evidence" value="ECO:0007669"/>
    <property type="project" value="EnsemblFungi"/>
</dbReference>
<sequence>MSVNDTGRKDANLFYKNAIEAINFIREKPEDELDPVIKEIYKRVEIQNDKLQSIQEQPSSTSNSIASHSNISRSNSIDGKNNKGNVDNTINNMVICAKCGITFKRVSELKRHEKSHLPILSNICSQCGKGFARKDALKRHYNTLTCKRNRSKLLYLGSEITELLNLGKNIS</sequence>
<keyword evidence="3" id="KW-0479">Metal-binding</keyword>
<dbReference type="FunFam" id="3.30.160.60:FF:000100">
    <property type="entry name" value="Zinc finger 45-like"/>
    <property type="match status" value="1"/>
</dbReference>
<dbReference type="HOGENOM" id="CLU_040688_2_0_1"/>
<dbReference type="InterPro" id="IPR027756">
    <property type="entry name" value="Ovo-like"/>
</dbReference>
<dbReference type="SUPFAM" id="SSF57667">
    <property type="entry name" value="beta-beta-alpha zinc fingers"/>
    <property type="match status" value="1"/>
</dbReference>
<evidence type="ECO:0000313" key="12">
    <source>
        <dbReference type="Proteomes" id="UP000005666"/>
    </source>
</evidence>
<reference evidence="11 12" key="1">
    <citation type="journal article" date="2011" name="Proc. Natl. Acad. Sci. U.S.A.">
        <title>Evolutionary erosion of yeast sex chromosomes by mating-type switching accidents.</title>
        <authorList>
            <person name="Gordon J.L."/>
            <person name="Armisen D."/>
            <person name="Proux-Wera E."/>
            <person name="Oheigeartaigh S.S."/>
            <person name="Byrne K.P."/>
            <person name="Wolfe K.H."/>
        </authorList>
    </citation>
    <scope>NUCLEOTIDE SEQUENCE [LARGE SCALE GENOMIC DNA]</scope>
    <source>
        <strain evidence="12">ATCC 24235 / CBS 4417 / NBRC 1672 / NRRL Y-8282 / UCD 70-5</strain>
    </source>
</reference>
<evidence type="ECO:0000313" key="11">
    <source>
        <dbReference type="EMBL" id="CCE62332.1"/>
    </source>
</evidence>
<feature type="domain" description="C2H2-type" evidence="10">
    <location>
        <begin position="122"/>
        <end position="149"/>
    </location>
</feature>
<dbReference type="AlphaFoldDB" id="G8BRF6"/>
<evidence type="ECO:0000259" key="10">
    <source>
        <dbReference type="PROSITE" id="PS50157"/>
    </source>
</evidence>
<dbReference type="GO" id="GO:0005634">
    <property type="term" value="C:nucleus"/>
    <property type="evidence" value="ECO:0007669"/>
    <property type="project" value="UniProtKB-SubCell"/>
</dbReference>
<dbReference type="PANTHER" id="PTHR10032">
    <property type="entry name" value="ZINC FINGER PROTEIN WITH KRAB AND SCAN DOMAINS"/>
    <property type="match status" value="1"/>
</dbReference>
<dbReference type="STRING" id="1071381.G8BRF6"/>
<evidence type="ECO:0000256" key="7">
    <source>
        <dbReference type="ARBA" id="ARBA00023242"/>
    </source>
</evidence>
<dbReference type="eggNOG" id="KOG1721">
    <property type="taxonomic scope" value="Eukaryota"/>
</dbReference>
<dbReference type="PROSITE" id="PS50157">
    <property type="entry name" value="ZINC_FINGER_C2H2_2"/>
    <property type="match status" value="2"/>
</dbReference>
<evidence type="ECO:0000256" key="2">
    <source>
        <dbReference type="ARBA" id="ARBA00022491"/>
    </source>
</evidence>
<name>G8BRF6_TETPH</name>
<dbReference type="GO" id="GO:0008270">
    <property type="term" value="F:zinc ion binding"/>
    <property type="evidence" value="ECO:0007669"/>
    <property type="project" value="UniProtKB-KW"/>
</dbReference>
<dbReference type="GO" id="GO:0000978">
    <property type="term" value="F:RNA polymerase II cis-regulatory region sequence-specific DNA binding"/>
    <property type="evidence" value="ECO:0007669"/>
    <property type="project" value="TreeGrafter"/>
</dbReference>
<dbReference type="OrthoDB" id="8922241at2759"/>
<keyword evidence="2" id="KW-0678">Repressor</keyword>
<feature type="region of interest" description="Disordered" evidence="9">
    <location>
        <begin position="51"/>
        <end position="83"/>
    </location>
</feature>
<evidence type="ECO:0000256" key="8">
    <source>
        <dbReference type="PROSITE-ProRule" id="PRU00042"/>
    </source>
</evidence>
<protein>
    <recommendedName>
        <fullName evidence="10">C2H2-type domain-containing protein</fullName>
    </recommendedName>
</protein>
<dbReference type="RefSeq" id="XP_003684766.1">
    <property type="nucleotide sequence ID" value="XM_003684718.1"/>
</dbReference>
<evidence type="ECO:0000256" key="4">
    <source>
        <dbReference type="ARBA" id="ARBA00022737"/>
    </source>
</evidence>
<feature type="domain" description="C2H2-type" evidence="10">
    <location>
        <begin position="94"/>
        <end position="116"/>
    </location>
</feature>
<comment type="subcellular location">
    <subcellularLocation>
        <location evidence="1">Nucleus</location>
    </subcellularLocation>
</comment>
<keyword evidence="4" id="KW-0677">Repeat</keyword>
<dbReference type="Pfam" id="PF00096">
    <property type="entry name" value="zf-C2H2"/>
    <property type="match status" value="2"/>
</dbReference>
<dbReference type="PANTHER" id="PTHR10032:SF271">
    <property type="entry name" value="RH12261P-RELATED"/>
    <property type="match status" value="1"/>
</dbReference>
<evidence type="ECO:0000256" key="9">
    <source>
        <dbReference type="SAM" id="MobiDB-lite"/>
    </source>
</evidence>
<dbReference type="SMART" id="SM00355">
    <property type="entry name" value="ZnF_C2H2"/>
    <property type="match status" value="2"/>
</dbReference>
<dbReference type="KEGG" id="tpf:TPHA_0C01760"/>
<gene>
    <name evidence="11" type="primary">TPHA0C01760</name>
    <name evidence="11" type="ordered locus">TPHA_0C01760</name>
</gene>
<evidence type="ECO:0000256" key="3">
    <source>
        <dbReference type="ARBA" id="ARBA00022723"/>
    </source>
</evidence>
<dbReference type="Gene3D" id="3.30.160.60">
    <property type="entry name" value="Classic Zinc Finger"/>
    <property type="match status" value="1"/>
</dbReference>
<dbReference type="PROSITE" id="PS00028">
    <property type="entry name" value="ZINC_FINGER_C2H2_1"/>
    <property type="match status" value="1"/>
</dbReference>
<dbReference type="GO" id="GO:0000122">
    <property type="term" value="P:negative regulation of transcription by RNA polymerase II"/>
    <property type="evidence" value="ECO:0007669"/>
    <property type="project" value="EnsemblFungi"/>
</dbReference>
<dbReference type="InterPro" id="IPR036236">
    <property type="entry name" value="Znf_C2H2_sf"/>
</dbReference>
<dbReference type="GO" id="GO:0045944">
    <property type="term" value="P:positive regulation of transcription by RNA polymerase II"/>
    <property type="evidence" value="ECO:0007669"/>
    <property type="project" value="EnsemblFungi"/>
</dbReference>
<feature type="compositionally biased region" description="Low complexity" evidence="9">
    <location>
        <begin position="59"/>
        <end position="77"/>
    </location>
</feature>
<dbReference type="OMA" id="DNTINNM"/>